<organism evidence="1 2">
    <name type="scientific">Okeanomitos corallinicola TIOX110</name>
    <dbReference type="NCBI Taxonomy" id="3133117"/>
    <lineage>
        <taxon>Bacteria</taxon>
        <taxon>Bacillati</taxon>
        <taxon>Cyanobacteriota</taxon>
        <taxon>Cyanophyceae</taxon>
        <taxon>Nostocales</taxon>
        <taxon>Aphanizomenonaceae</taxon>
        <taxon>Okeanomitos</taxon>
    </lineage>
</organism>
<accession>A0ABZ2UYG3</accession>
<dbReference type="Proteomes" id="UP001483337">
    <property type="component" value="Chromosome"/>
</dbReference>
<protein>
    <submittedName>
        <fullName evidence="1">Uncharacterized protein</fullName>
    </submittedName>
</protein>
<keyword evidence="2" id="KW-1185">Reference proteome</keyword>
<name>A0ABZ2UYG3_9CYAN</name>
<gene>
    <name evidence="1" type="ORF">WJM97_10595</name>
</gene>
<dbReference type="RefSeq" id="WP_353932995.1">
    <property type="nucleotide sequence ID" value="NZ_CP150886.1"/>
</dbReference>
<evidence type="ECO:0000313" key="2">
    <source>
        <dbReference type="Proteomes" id="UP001483337"/>
    </source>
</evidence>
<sequence>MSKFNFSERVLAIDTAPLSGDKLLRPGIGTLEQLRACCEQLIKDGIIDKVVDINYSQTYHDQVYTKHFGSPIRKTHNYKGYPILGTIFHIESAKSDYMLHYDSDMLLHQQPNYSWIDEGIKLLQKHPEVMAVRPLTGPPTEDGSIYQTKPYERDPEGFFKFKFFGSRVYLIDRQRFDKLLPLNVLWRSYNNEILNNLPTKIKTILNNTTGKGNLDSWEIMVSDKLEKTSYVRAVLDSPLAWTLHPKDRSPKFIKELPEIIAKIESGSYPPEQAGHYDLLSKYWL</sequence>
<evidence type="ECO:0000313" key="1">
    <source>
        <dbReference type="EMBL" id="WZB90101.1"/>
    </source>
</evidence>
<dbReference type="EMBL" id="CP150886">
    <property type="protein sequence ID" value="WZB90101.1"/>
    <property type="molecule type" value="Genomic_DNA"/>
</dbReference>
<proteinExistence type="predicted"/>
<reference evidence="1 2" key="1">
    <citation type="submission" date="2024-04" db="EMBL/GenBank/DDBJ databases">
        <title>Okeanomitos corallinicola gen. &amp; sp. nov. (Nostocales, Cyanobacteria), a new toxic marine heterocyst-forming cyanobacterium from a coral reef.</title>
        <authorList>
            <person name="Li H."/>
            <person name="Li R."/>
            <person name="Kang J."/>
            <person name="Hii K.S."/>
            <person name="Mohamed H.F."/>
            <person name="Xu X."/>
            <person name="Luo Z."/>
        </authorList>
    </citation>
    <scope>NUCLEOTIDE SEQUENCE [LARGE SCALE GENOMIC DNA]</scope>
    <source>
        <strain evidence="1 2">TIOX110</strain>
    </source>
</reference>